<evidence type="ECO:0000259" key="1">
    <source>
        <dbReference type="PROSITE" id="PS50943"/>
    </source>
</evidence>
<dbReference type="InterPro" id="IPR010982">
    <property type="entry name" value="Lambda_DNA-bd_dom_sf"/>
</dbReference>
<dbReference type="RefSeq" id="WP_005957410.1">
    <property type="nucleotide sequence ID" value="NZ_CAXOUQ010000026.1"/>
</dbReference>
<dbReference type="PROSITE" id="PS50943">
    <property type="entry name" value="HTH_CROC1"/>
    <property type="match status" value="1"/>
</dbReference>
<dbReference type="Pfam" id="PF01381">
    <property type="entry name" value="HTH_3"/>
    <property type="match status" value="1"/>
</dbReference>
<organism evidence="2 3">
    <name type="scientific">Fusobacterium necrophorum subsp. funduliforme</name>
    <dbReference type="NCBI Taxonomy" id="143387"/>
    <lineage>
        <taxon>Bacteria</taxon>
        <taxon>Fusobacteriati</taxon>
        <taxon>Fusobacteriota</taxon>
        <taxon>Fusobacteriia</taxon>
        <taxon>Fusobacteriales</taxon>
        <taxon>Fusobacteriaceae</taxon>
        <taxon>Fusobacterium</taxon>
    </lineage>
</organism>
<dbReference type="EMBL" id="LVEA01000031">
    <property type="protein sequence ID" value="KYL04692.1"/>
    <property type="molecule type" value="Genomic_DNA"/>
</dbReference>
<dbReference type="Gene3D" id="1.10.260.40">
    <property type="entry name" value="lambda repressor-like DNA-binding domains"/>
    <property type="match status" value="1"/>
</dbReference>
<dbReference type="GO" id="GO:0003677">
    <property type="term" value="F:DNA binding"/>
    <property type="evidence" value="ECO:0007669"/>
    <property type="project" value="InterPro"/>
</dbReference>
<dbReference type="CDD" id="cd00093">
    <property type="entry name" value="HTH_XRE"/>
    <property type="match status" value="1"/>
</dbReference>
<protein>
    <submittedName>
        <fullName evidence="2">Transcriptional regulator</fullName>
    </submittedName>
</protein>
<feature type="domain" description="HTH cro/C1-type" evidence="1">
    <location>
        <begin position="19"/>
        <end position="73"/>
    </location>
</feature>
<proteinExistence type="predicted"/>
<gene>
    <name evidence="2" type="ORF">A2J07_05140</name>
</gene>
<evidence type="ECO:0000313" key="2">
    <source>
        <dbReference type="EMBL" id="KYL04692.1"/>
    </source>
</evidence>
<sequence>MAIQKDVNDLASKKFAKKLKELRALKGISVAELAELSGVSRTYISDLENERGYIISKEKMQNITKALGSISEKDKKEFYLYYLEKVVPAEILEFMIKKNEDE</sequence>
<dbReference type="SMART" id="SM00530">
    <property type="entry name" value="HTH_XRE"/>
    <property type="match status" value="1"/>
</dbReference>
<dbReference type="SUPFAM" id="SSF47413">
    <property type="entry name" value="lambda repressor-like DNA-binding domains"/>
    <property type="match status" value="1"/>
</dbReference>
<name>A0A161QV21_9FUSO</name>
<dbReference type="InterPro" id="IPR001387">
    <property type="entry name" value="Cro/C1-type_HTH"/>
</dbReference>
<accession>A0A161QV21</accession>
<reference evidence="2 3" key="1">
    <citation type="submission" date="2016-03" db="EMBL/GenBank/DDBJ databases">
        <title>Comparative genomics of human isolates of Fusobacterium necrophorum.</title>
        <authorList>
            <person name="Jensen A."/>
            <person name="Bank S."/>
            <person name="Andersen P.S."/>
            <person name="Kristensen L.H."/>
            <person name="Prag J."/>
        </authorList>
    </citation>
    <scope>NUCLEOTIDE SEQUENCE [LARGE SCALE GENOMIC DNA]</scope>
    <source>
        <strain evidence="2 3">LS_1264</strain>
    </source>
</reference>
<evidence type="ECO:0000313" key="3">
    <source>
        <dbReference type="Proteomes" id="UP000075816"/>
    </source>
</evidence>
<dbReference type="Proteomes" id="UP000075816">
    <property type="component" value="Unassembled WGS sequence"/>
</dbReference>
<dbReference type="AlphaFoldDB" id="A0A161QV21"/>
<comment type="caution">
    <text evidence="2">The sequence shown here is derived from an EMBL/GenBank/DDBJ whole genome shotgun (WGS) entry which is preliminary data.</text>
</comment>